<dbReference type="AlphaFoldDB" id="A0A481YHN1"/>
<evidence type="ECO:0000313" key="2">
    <source>
        <dbReference type="EMBL" id="QBK65252.1"/>
    </source>
</evidence>
<accession>A0A481YHN1</accession>
<sequence length="64" mass="7176">FDFQKNIINPLIQGIKNIFSFEYFFAKLKSILPSVLGGDSGESLNAYYKSTTHTGDRDESTTLP</sequence>
<dbReference type="InterPro" id="IPR008478">
    <property type="entry name" value="DUF759_BOR_spp"/>
</dbReference>
<dbReference type="RefSeq" id="WP_132987328.1">
    <property type="nucleotide sequence ID" value="NZ_CP036778.1"/>
</dbReference>
<reference evidence="2" key="1">
    <citation type="submission" date="2019-03" db="EMBL/GenBank/DDBJ databases">
        <title>Whole genome sequencing of Borrelia miyamotoi strains isolated at the Russian territory.</title>
        <authorList>
            <person name="Kuleshov K.V."/>
            <person name="Platonov A.E."/>
            <person name="Goptar I.A."/>
            <person name="Shipulin G.A."/>
            <person name="Markelov M.L."/>
            <person name="Koetsveld J."/>
            <person name="Kolyasnikova N.M."/>
            <person name="Sarksyan D.S."/>
            <person name="Toporkova M.G."/>
            <person name="Hovius J.W."/>
        </authorList>
    </citation>
    <scope>NUCLEOTIDE SEQUENCE</scope>
    <source>
        <strain evidence="2">Yekat-21</strain>
        <strain evidence="1">Yekat-31</strain>
        <plasmid evidence="2">unnamed</plasmid>
    </source>
</reference>
<protein>
    <submittedName>
        <fullName evidence="2">DUF759 family protein</fullName>
    </submittedName>
</protein>
<gene>
    <name evidence="1" type="ORF">EZU68_06405</name>
    <name evidence="2" type="ORF">EZU69_06175</name>
</gene>
<geneLocation type="plasmid" evidence="2">
    <name>unnamed</name>
</geneLocation>
<proteinExistence type="predicted"/>
<feature type="non-terminal residue" evidence="2">
    <location>
        <position position="1"/>
    </location>
</feature>
<organism evidence="2">
    <name type="scientific">Borrelia miyamotoi</name>
    <dbReference type="NCBI Taxonomy" id="47466"/>
    <lineage>
        <taxon>Bacteria</taxon>
        <taxon>Pseudomonadati</taxon>
        <taxon>Spirochaetota</taxon>
        <taxon>Spirochaetia</taxon>
        <taxon>Spirochaetales</taxon>
        <taxon>Borreliaceae</taxon>
        <taxon>Borrelia</taxon>
    </lineage>
</organism>
<dbReference type="EMBL" id="CP036778">
    <property type="protein sequence ID" value="QBK64001.1"/>
    <property type="molecule type" value="Genomic_DNA"/>
</dbReference>
<keyword evidence="2" id="KW-0614">Plasmid</keyword>
<evidence type="ECO:0000313" key="1">
    <source>
        <dbReference type="EMBL" id="QBK64001.1"/>
    </source>
</evidence>
<dbReference type="Pfam" id="PF05537">
    <property type="entry name" value="DUF759"/>
    <property type="match status" value="1"/>
</dbReference>
<name>A0A481YHN1_9SPIR</name>
<dbReference type="EMBL" id="CP036952">
    <property type="protein sequence ID" value="QBK65252.1"/>
    <property type="molecule type" value="Genomic_DNA"/>
</dbReference>